<sequence length="318" mass="36938">MVLNPVCLNANVRDFYFMEVRSVDRNLQLANEAFKKEQWQQAAQFYEQEYQSAPSEKINHLLVKSLFEDHQYKMAYTVMMDNLNSYLMDGQHVILMVRVLLVNHQLLMAHVLTATVPHLPAEVGQLLFQAEEEARQKPGFRKDYQTFYQLSALTLNQQQQAFEKGKQLPLGEWVTATKALLIDPFVKPIIRVSLLEMVQKLKLKERFTFRWLDNKNYEVAGNQLKSLAEVKKVGILERTLQAMLGDHDPMTQQLYQNELGLQVTLLYPFIDRAIPDPQAWVTRLIQGDQEQSAALPTAYSVEWWQRKLSQIMSEMTGT</sequence>
<evidence type="ECO:0000313" key="2">
    <source>
        <dbReference type="Proteomes" id="UP000198430"/>
    </source>
</evidence>
<dbReference type="EMBL" id="BCMH01000007">
    <property type="protein sequence ID" value="GAX03547.1"/>
    <property type="molecule type" value="Genomic_DNA"/>
</dbReference>
<reference evidence="1 2" key="1">
    <citation type="submission" date="2015-11" db="EMBL/GenBank/DDBJ databases">
        <title>Draft genome sequences of new species of the genus Lactobacillus isolated from orchardgrass silage.</title>
        <authorList>
            <person name="Tohno M."/>
            <person name="Tanizawa Y."/>
            <person name="Arita M."/>
        </authorList>
    </citation>
    <scope>NUCLEOTIDE SEQUENCE [LARGE SCALE GENOMIC DNA]</scope>
    <source>
        <strain evidence="1 2">IWT140</strain>
    </source>
</reference>
<dbReference type="AlphaFoldDB" id="A0A1Z5IP65"/>
<protein>
    <recommendedName>
        <fullName evidence="3">TPR repeat-containing protein</fullName>
    </recommendedName>
</protein>
<accession>A0A1Z5IP65</accession>
<evidence type="ECO:0008006" key="3">
    <source>
        <dbReference type="Google" id="ProtNLM"/>
    </source>
</evidence>
<dbReference type="Proteomes" id="UP000198430">
    <property type="component" value="Unassembled WGS sequence"/>
</dbReference>
<name>A0A1Z5IP65_9LACO</name>
<evidence type="ECO:0000313" key="1">
    <source>
        <dbReference type="EMBL" id="GAX03547.1"/>
    </source>
</evidence>
<gene>
    <name evidence="1" type="ORF">IWT140_01152</name>
</gene>
<organism evidence="1 2">
    <name type="scientific">Secundilactobacillus pentosiphilus</name>
    <dbReference type="NCBI Taxonomy" id="1714682"/>
    <lineage>
        <taxon>Bacteria</taxon>
        <taxon>Bacillati</taxon>
        <taxon>Bacillota</taxon>
        <taxon>Bacilli</taxon>
        <taxon>Lactobacillales</taxon>
        <taxon>Lactobacillaceae</taxon>
        <taxon>Secundilactobacillus</taxon>
    </lineage>
</organism>
<proteinExistence type="predicted"/>
<keyword evidence="2" id="KW-1185">Reference proteome</keyword>
<comment type="caution">
    <text evidence="1">The sequence shown here is derived from an EMBL/GenBank/DDBJ whole genome shotgun (WGS) entry which is preliminary data.</text>
</comment>